<feature type="binding site" description="axial binding residue" evidence="7">
    <location>
        <position position="442"/>
    </location>
    <ligand>
        <name>heme</name>
        <dbReference type="ChEBI" id="CHEBI:30413"/>
    </ligand>
    <ligandPart>
        <name>Fe</name>
        <dbReference type="ChEBI" id="CHEBI:18248"/>
    </ligandPart>
</feature>
<dbReference type="InterPro" id="IPR036396">
    <property type="entry name" value="Cyt_P450_sf"/>
</dbReference>
<keyword evidence="6 8" id="KW-0503">Monooxygenase</keyword>
<evidence type="ECO:0008006" key="12">
    <source>
        <dbReference type="Google" id="ProtNLM"/>
    </source>
</evidence>
<dbReference type="Proteomes" id="UP000054302">
    <property type="component" value="Unassembled WGS sequence"/>
</dbReference>
<comment type="cofactor">
    <cofactor evidence="1 7">
        <name>heme</name>
        <dbReference type="ChEBI" id="CHEBI:30413"/>
    </cofactor>
</comment>
<accession>A0A0D1Z6A3</accession>
<evidence type="ECO:0000256" key="2">
    <source>
        <dbReference type="ARBA" id="ARBA00010617"/>
    </source>
</evidence>
<dbReference type="GO" id="GO:0004497">
    <property type="term" value="F:monooxygenase activity"/>
    <property type="evidence" value="ECO:0007669"/>
    <property type="project" value="UniProtKB-KW"/>
</dbReference>
<reference evidence="10 11" key="1">
    <citation type="submission" date="2015-01" db="EMBL/GenBank/DDBJ databases">
        <title>The Genome Sequence of Exophiala mesophila CBS40295.</title>
        <authorList>
            <consortium name="The Broad Institute Genomics Platform"/>
            <person name="Cuomo C."/>
            <person name="de Hoog S."/>
            <person name="Gorbushina A."/>
            <person name="Stielow B."/>
            <person name="Teixiera M."/>
            <person name="Abouelleil A."/>
            <person name="Chapman S.B."/>
            <person name="Priest M."/>
            <person name="Young S.K."/>
            <person name="Wortman J."/>
            <person name="Nusbaum C."/>
            <person name="Birren B."/>
        </authorList>
    </citation>
    <scope>NUCLEOTIDE SEQUENCE [LARGE SCALE GENOMIC DNA]</scope>
    <source>
        <strain evidence="10 11">CBS 40295</strain>
    </source>
</reference>
<dbReference type="PROSITE" id="PS00086">
    <property type="entry name" value="CYTOCHROME_P450"/>
    <property type="match status" value="1"/>
</dbReference>
<dbReference type="Pfam" id="PF00067">
    <property type="entry name" value="p450"/>
    <property type="match status" value="1"/>
</dbReference>
<keyword evidence="5 7" id="KW-0408">Iron</keyword>
<evidence type="ECO:0000256" key="3">
    <source>
        <dbReference type="ARBA" id="ARBA00022723"/>
    </source>
</evidence>
<dbReference type="GO" id="GO:0020037">
    <property type="term" value="F:heme binding"/>
    <property type="evidence" value="ECO:0007669"/>
    <property type="project" value="InterPro"/>
</dbReference>
<dbReference type="InterPro" id="IPR001128">
    <property type="entry name" value="Cyt_P450"/>
</dbReference>
<evidence type="ECO:0000256" key="1">
    <source>
        <dbReference type="ARBA" id="ARBA00001971"/>
    </source>
</evidence>
<dbReference type="InterPro" id="IPR017972">
    <property type="entry name" value="Cyt_P450_CS"/>
</dbReference>
<dbReference type="RefSeq" id="XP_016221951.1">
    <property type="nucleotide sequence ID" value="XM_016372619.1"/>
</dbReference>
<feature type="signal peptide" evidence="9">
    <location>
        <begin position="1"/>
        <end position="18"/>
    </location>
</feature>
<name>A0A0D1Z6A3_EXOME</name>
<keyword evidence="9" id="KW-0732">Signal</keyword>
<dbReference type="PRINTS" id="PR00385">
    <property type="entry name" value="P450"/>
</dbReference>
<protein>
    <recommendedName>
        <fullName evidence="12">Pisatin demethylase</fullName>
    </recommendedName>
</protein>
<evidence type="ECO:0000256" key="6">
    <source>
        <dbReference type="ARBA" id="ARBA00023033"/>
    </source>
</evidence>
<comment type="similarity">
    <text evidence="2 8">Belongs to the cytochrome P450 family.</text>
</comment>
<evidence type="ECO:0000256" key="8">
    <source>
        <dbReference type="RuleBase" id="RU000461"/>
    </source>
</evidence>
<evidence type="ECO:0000256" key="9">
    <source>
        <dbReference type="SAM" id="SignalP"/>
    </source>
</evidence>
<gene>
    <name evidence="10" type="ORF">PV10_07686</name>
</gene>
<dbReference type="STRING" id="212818.A0A0D1Z6A3"/>
<dbReference type="EMBL" id="KN847524">
    <property type="protein sequence ID" value="KIV90377.1"/>
    <property type="molecule type" value="Genomic_DNA"/>
</dbReference>
<dbReference type="GO" id="GO:0044550">
    <property type="term" value="P:secondary metabolite biosynthetic process"/>
    <property type="evidence" value="ECO:0007669"/>
    <property type="project" value="UniProtKB-ARBA"/>
</dbReference>
<dbReference type="AlphaFoldDB" id="A0A0D1Z6A3"/>
<dbReference type="GO" id="GO:0016705">
    <property type="term" value="F:oxidoreductase activity, acting on paired donors, with incorporation or reduction of molecular oxygen"/>
    <property type="evidence" value="ECO:0007669"/>
    <property type="project" value="InterPro"/>
</dbReference>
<feature type="chain" id="PRO_5002252504" description="Pisatin demethylase" evidence="9">
    <location>
        <begin position="19"/>
        <end position="496"/>
    </location>
</feature>
<evidence type="ECO:0000256" key="5">
    <source>
        <dbReference type="ARBA" id="ARBA00023004"/>
    </source>
</evidence>
<dbReference type="SUPFAM" id="SSF48264">
    <property type="entry name" value="Cytochrome P450"/>
    <property type="match status" value="1"/>
</dbReference>
<proteinExistence type="inferred from homology"/>
<evidence type="ECO:0000256" key="4">
    <source>
        <dbReference type="ARBA" id="ARBA00023002"/>
    </source>
</evidence>
<evidence type="ECO:0000313" key="10">
    <source>
        <dbReference type="EMBL" id="KIV90377.1"/>
    </source>
</evidence>
<evidence type="ECO:0000256" key="7">
    <source>
        <dbReference type="PIRSR" id="PIRSR602401-1"/>
    </source>
</evidence>
<dbReference type="InterPro" id="IPR002401">
    <property type="entry name" value="Cyt_P450_E_grp-I"/>
</dbReference>
<dbReference type="GO" id="GO:0005506">
    <property type="term" value="F:iron ion binding"/>
    <property type="evidence" value="ECO:0007669"/>
    <property type="project" value="InterPro"/>
</dbReference>
<dbReference type="HOGENOM" id="CLU_001570_14_0_1"/>
<dbReference type="CDD" id="cd11060">
    <property type="entry name" value="CYP57A1-like"/>
    <property type="match status" value="1"/>
</dbReference>
<dbReference type="GeneID" id="27325531"/>
<dbReference type="OrthoDB" id="3934656at2759"/>
<dbReference type="VEuPathDB" id="FungiDB:PV10_07686"/>
<keyword evidence="4 8" id="KW-0560">Oxidoreductase</keyword>
<dbReference type="OMA" id="MRVFCEQ"/>
<evidence type="ECO:0000313" key="11">
    <source>
        <dbReference type="Proteomes" id="UP000054302"/>
    </source>
</evidence>
<organism evidence="10 11">
    <name type="scientific">Exophiala mesophila</name>
    <name type="common">Black yeast-like fungus</name>
    <dbReference type="NCBI Taxonomy" id="212818"/>
    <lineage>
        <taxon>Eukaryota</taxon>
        <taxon>Fungi</taxon>
        <taxon>Dikarya</taxon>
        <taxon>Ascomycota</taxon>
        <taxon>Pezizomycotina</taxon>
        <taxon>Eurotiomycetes</taxon>
        <taxon>Chaetothyriomycetidae</taxon>
        <taxon>Chaetothyriales</taxon>
        <taxon>Herpotrichiellaceae</taxon>
        <taxon>Exophiala</taxon>
    </lineage>
</organism>
<sequence length="496" mass="56474">MIYFLCSVVLGISLGALAIGKRNLRDVPGPLLASITNIPRVLWVLSDRAHEIHISLHERYGKLVRFGPNMVSVGDATEISKIYGFGGRFVKSDFYHVLLLYTKGRPVPTIFATQDERLHRTLRKPVAAMYSTTKILTLEPFVDITLQNFIDRLDTLFADQGLPCDLGTWLRYFAFDVMGDLTFSRPLGFLATGMDVDGIIRSIWTYFYKAAPVTQIPWVDWLWTKNPLRQRVSVTKPNPVVEFGLRRIRERTTSLENDSEPLRDGPEDFLSQFLQCLDRDKLIPRWALTAWMTSNITAGSDTTAILMRAVFYYLFTNHESMQALMSELDTARLAGELSTIVSWKEAQALPYLDACIKEASRLHPPFGLPLERVVPKGGATICSQYLPSGTVVGMNAWVVHRDKAVFGRDSNSWRPERWFCDASTRRQMENSLLTFGAGPRSCIGKPIALLEVYKVTPTLLQRYDFQSVDKAGWSWKVQNRWFVHQTGLLVRPKRRE</sequence>
<keyword evidence="3 7" id="KW-0479">Metal-binding</keyword>
<dbReference type="Gene3D" id="1.10.630.10">
    <property type="entry name" value="Cytochrome P450"/>
    <property type="match status" value="1"/>
</dbReference>
<keyword evidence="7 8" id="KW-0349">Heme</keyword>
<dbReference type="PRINTS" id="PR00463">
    <property type="entry name" value="EP450I"/>
</dbReference>
<dbReference type="InterPro" id="IPR050121">
    <property type="entry name" value="Cytochrome_P450_monoxygenase"/>
</dbReference>
<keyword evidence="11" id="KW-1185">Reference proteome</keyword>
<dbReference type="FunFam" id="1.10.630.10:FF:000050">
    <property type="entry name" value="Cytochrome P450 monooxygenase"/>
    <property type="match status" value="1"/>
</dbReference>
<dbReference type="PANTHER" id="PTHR24305">
    <property type="entry name" value="CYTOCHROME P450"/>
    <property type="match status" value="1"/>
</dbReference>
<dbReference type="PANTHER" id="PTHR24305:SF235">
    <property type="entry name" value="CYTOCHROME P450 MONOOXYGENASE APDB-RELATED"/>
    <property type="match status" value="1"/>
</dbReference>